<keyword evidence="2" id="KW-1185">Reference proteome</keyword>
<reference evidence="1" key="1">
    <citation type="submission" date="2019-11" db="EMBL/GenBank/DDBJ databases">
        <title>Description of Pedobacter sp. LMG 31464T.</title>
        <authorList>
            <person name="Carlier A."/>
            <person name="Qi S."/>
            <person name="Vandamme P."/>
        </authorList>
    </citation>
    <scope>NUCLEOTIDE SEQUENCE</scope>
    <source>
        <strain evidence="1">LMG 31464</strain>
    </source>
</reference>
<sequence>MELKKINASVVDLSNDELQNTNGGYAELPKSIFGYAGYYVGKFIGLTSWAGVGLSRI</sequence>
<dbReference type="Proteomes" id="UP000601055">
    <property type="component" value="Unassembled WGS sequence"/>
</dbReference>
<evidence type="ECO:0000313" key="1">
    <source>
        <dbReference type="EMBL" id="MBB2146380.1"/>
    </source>
</evidence>
<proteinExistence type="predicted"/>
<dbReference type="EMBL" id="WNXD01000002">
    <property type="protein sequence ID" value="MBB2146380.1"/>
    <property type="molecule type" value="Genomic_DNA"/>
</dbReference>
<protein>
    <recommendedName>
        <fullName evidence="3">Bacteriocin</fullName>
    </recommendedName>
</protein>
<evidence type="ECO:0008006" key="3">
    <source>
        <dbReference type="Google" id="ProtNLM"/>
    </source>
</evidence>
<dbReference type="AlphaFoldDB" id="A0A923E0C5"/>
<comment type="caution">
    <text evidence="1">The sequence shown here is derived from an EMBL/GenBank/DDBJ whole genome shotgun (WGS) entry which is preliminary data.</text>
</comment>
<gene>
    <name evidence="1" type="ORF">GM921_12840</name>
</gene>
<dbReference type="RefSeq" id="WP_182923038.1">
    <property type="nucleotide sequence ID" value="NZ_WNXD01000002.1"/>
</dbReference>
<name>A0A923E0C5_9SPHI</name>
<evidence type="ECO:0000313" key="2">
    <source>
        <dbReference type="Proteomes" id="UP000601055"/>
    </source>
</evidence>
<accession>A0A923E0C5</accession>
<organism evidence="1 2">
    <name type="scientific">Pedobacter planticolens</name>
    <dbReference type="NCBI Taxonomy" id="2679964"/>
    <lineage>
        <taxon>Bacteria</taxon>
        <taxon>Pseudomonadati</taxon>
        <taxon>Bacteroidota</taxon>
        <taxon>Sphingobacteriia</taxon>
        <taxon>Sphingobacteriales</taxon>
        <taxon>Sphingobacteriaceae</taxon>
        <taxon>Pedobacter</taxon>
    </lineage>
</organism>